<proteinExistence type="predicted"/>
<name>A0A1I5Z5U4_9GAMM</name>
<organism evidence="1 2">
    <name type="scientific">Ectopseudomonas toyotomiensis</name>
    <dbReference type="NCBI Taxonomy" id="554344"/>
    <lineage>
        <taxon>Bacteria</taxon>
        <taxon>Pseudomonadati</taxon>
        <taxon>Pseudomonadota</taxon>
        <taxon>Gammaproteobacteria</taxon>
        <taxon>Pseudomonadales</taxon>
        <taxon>Pseudomonadaceae</taxon>
        <taxon>Ectopseudomonas</taxon>
    </lineage>
</organism>
<protein>
    <submittedName>
        <fullName evidence="1">Uncharacterized protein</fullName>
    </submittedName>
</protein>
<evidence type="ECO:0000313" key="1">
    <source>
        <dbReference type="EMBL" id="SFQ51842.1"/>
    </source>
</evidence>
<keyword evidence="2" id="KW-1185">Reference proteome</keyword>
<gene>
    <name evidence="1" type="ORF">SAMN05216177_1285</name>
</gene>
<accession>A0A1I5Z5U4</accession>
<dbReference type="EMBL" id="FOXK01000028">
    <property type="protein sequence ID" value="SFQ51842.1"/>
    <property type="molecule type" value="Genomic_DNA"/>
</dbReference>
<reference evidence="2" key="1">
    <citation type="submission" date="2016-10" db="EMBL/GenBank/DDBJ databases">
        <authorList>
            <person name="Varghese N."/>
            <person name="Submissions S."/>
        </authorList>
    </citation>
    <scope>NUCLEOTIDE SEQUENCE [LARGE SCALE GENOMIC DNA]</scope>
    <source>
        <strain evidence="2">JCM 15604</strain>
    </source>
</reference>
<dbReference type="RefSeq" id="WP_074919324.1">
    <property type="nucleotide sequence ID" value="NZ_FOXK01000028.1"/>
</dbReference>
<dbReference type="AlphaFoldDB" id="A0A1I5Z5U4"/>
<dbReference type="Pfam" id="PF11363">
    <property type="entry name" value="DUF3164"/>
    <property type="match status" value="1"/>
</dbReference>
<dbReference type="OrthoDB" id="7554786at2"/>
<sequence length="221" mass="24810">MTAQQAIPAGYRQDAQGRLIPESMIKPIDIERDRLVRHLIDRASELNSQLADFKAAAFGDVRAFIEMSFEEYGAKFGGKKGNVTLLSFDGRYKLQIAVQDSISFDERLQAARALIDECLAEWTEGARPEVVTLVNDAFRTDTKGEIRTARVLALRRLEIVDERWQRAMKAIGEACQVTSSKEYLRLYERVGDTDEYRPISLDLAAIALPAEQPLQPAPGVH</sequence>
<dbReference type="Proteomes" id="UP000182025">
    <property type="component" value="Unassembled WGS sequence"/>
</dbReference>
<dbReference type="InterPro" id="IPR021505">
    <property type="entry name" value="Phage_B3_Orf6"/>
</dbReference>
<evidence type="ECO:0000313" key="2">
    <source>
        <dbReference type="Proteomes" id="UP000182025"/>
    </source>
</evidence>